<evidence type="ECO:0008006" key="6">
    <source>
        <dbReference type="Google" id="ProtNLM"/>
    </source>
</evidence>
<keyword evidence="2" id="KW-0472">Membrane</keyword>
<organism evidence="4 5">
    <name type="scientific">Corynebacterium halotolerans YIM 70093 = DSM 44683</name>
    <dbReference type="NCBI Taxonomy" id="1121362"/>
    <lineage>
        <taxon>Bacteria</taxon>
        <taxon>Bacillati</taxon>
        <taxon>Actinomycetota</taxon>
        <taxon>Actinomycetes</taxon>
        <taxon>Mycobacteriales</taxon>
        <taxon>Corynebacteriaceae</taxon>
        <taxon>Corynebacterium</taxon>
    </lineage>
</organism>
<evidence type="ECO:0000256" key="2">
    <source>
        <dbReference type="SAM" id="Phobius"/>
    </source>
</evidence>
<dbReference type="Proteomes" id="UP000011723">
    <property type="component" value="Chromosome"/>
</dbReference>
<dbReference type="PATRIC" id="fig|1121362.3.peg.1883"/>
<gene>
    <name evidence="4" type="ORF">A605_09320</name>
</gene>
<keyword evidence="2" id="KW-0812">Transmembrane</keyword>
<keyword evidence="3" id="KW-0732">Signal</keyword>
<proteinExistence type="predicted"/>
<evidence type="ECO:0000256" key="3">
    <source>
        <dbReference type="SAM" id="SignalP"/>
    </source>
</evidence>
<protein>
    <recommendedName>
        <fullName evidence="6">Secreted protein</fullName>
    </recommendedName>
</protein>
<evidence type="ECO:0000256" key="1">
    <source>
        <dbReference type="SAM" id="MobiDB-lite"/>
    </source>
</evidence>
<keyword evidence="2" id="KW-1133">Transmembrane helix</keyword>
<dbReference type="EMBL" id="CP003697">
    <property type="protein sequence ID" value="AGF72866.1"/>
    <property type="molecule type" value="Genomic_DNA"/>
</dbReference>
<feature type="region of interest" description="Disordered" evidence="1">
    <location>
        <begin position="23"/>
        <end position="108"/>
    </location>
</feature>
<evidence type="ECO:0000313" key="4">
    <source>
        <dbReference type="EMBL" id="AGF72866.1"/>
    </source>
</evidence>
<feature type="signal peptide" evidence="3">
    <location>
        <begin position="1"/>
        <end position="26"/>
    </location>
</feature>
<dbReference type="HOGENOM" id="CLU_1575840_0_0_11"/>
<evidence type="ECO:0000313" key="5">
    <source>
        <dbReference type="Proteomes" id="UP000011723"/>
    </source>
</evidence>
<dbReference type="KEGG" id="chn:A605_09320"/>
<dbReference type="STRING" id="1121362.A605_09320"/>
<feature type="transmembrane region" description="Helical" evidence="2">
    <location>
        <begin position="122"/>
        <end position="145"/>
    </location>
</feature>
<feature type="chain" id="PRO_5004016277" description="Secreted protein" evidence="3">
    <location>
        <begin position="27"/>
        <end position="169"/>
    </location>
</feature>
<keyword evidence="5" id="KW-1185">Reference proteome</keyword>
<dbReference type="AlphaFoldDB" id="M1P868"/>
<sequence>MNRRRISVALVAVTASALALVTPAQAQDPTPTPVPGQQESPVPEPPDEEPTEPAPTAPTDADEAPAENEGSSFMGPDELLRSILGGHGSSGAPEDREPDNGEDEDDDEIELPEWAASAETPLTILGMVLSVGAAVAQAAVVLLPLMPGGVDMLRDTLRDFGIPLPSDNA</sequence>
<dbReference type="RefSeq" id="WP_015401285.1">
    <property type="nucleotide sequence ID" value="NC_020302.1"/>
</dbReference>
<reference evidence="4 5" key="1">
    <citation type="journal article" date="2012" name="Stand. Genomic Sci.">
        <title>Genome sequence of the halotolerant bacterium Corynebacterium halotolerans type strain YIM 70093(T) (= DSM 44683(T)).</title>
        <authorList>
            <person name="Ruckert C."/>
            <person name="Albersmeier A."/>
            <person name="Al-Dilaimi A."/>
            <person name="Niehaus K."/>
            <person name="Szczepanowski R."/>
            <person name="Kalinowski J."/>
        </authorList>
    </citation>
    <scope>NUCLEOTIDE SEQUENCE [LARGE SCALE GENOMIC DNA]</scope>
    <source>
        <strain evidence="4">YIM 70093</strain>
    </source>
</reference>
<name>M1P868_9CORY</name>
<accession>M1P868</accession>